<dbReference type="PANTHER" id="PTHR31669">
    <property type="entry name" value="PROTEIN FAR1-RELATED SEQUENCE 10-RELATED"/>
    <property type="match status" value="1"/>
</dbReference>
<protein>
    <recommendedName>
        <fullName evidence="2">FAR1 domain-containing protein</fullName>
    </recommendedName>
</protein>
<proteinExistence type="predicted"/>
<comment type="caution">
    <text evidence="3">The sequence shown here is derived from an EMBL/GenBank/DDBJ whole genome shotgun (WGS) entry which is preliminary data.</text>
</comment>
<dbReference type="EMBL" id="JARPMG010000007">
    <property type="protein sequence ID" value="KAJ8099436.1"/>
    <property type="molecule type" value="Genomic_DNA"/>
</dbReference>
<keyword evidence="4" id="KW-1185">Reference proteome</keyword>
<name>A0AAD7QQI5_9ASCO</name>
<evidence type="ECO:0000313" key="3">
    <source>
        <dbReference type="EMBL" id="KAJ8099436.1"/>
    </source>
</evidence>
<feature type="compositionally biased region" description="Basic residues" evidence="1">
    <location>
        <begin position="364"/>
        <end position="375"/>
    </location>
</feature>
<feature type="region of interest" description="Disordered" evidence="1">
    <location>
        <begin position="67"/>
        <end position="110"/>
    </location>
</feature>
<dbReference type="Pfam" id="PF03101">
    <property type="entry name" value="FAR1"/>
    <property type="match status" value="1"/>
</dbReference>
<evidence type="ECO:0000313" key="4">
    <source>
        <dbReference type="Proteomes" id="UP001217417"/>
    </source>
</evidence>
<feature type="region of interest" description="Disordered" evidence="1">
    <location>
        <begin position="1"/>
        <end position="37"/>
    </location>
</feature>
<evidence type="ECO:0000256" key="1">
    <source>
        <dbReference type="SAM" id="MobiDB-lite"/>
    </source>
</evidence>
<feature type="compositionally biased region" description="Acidic residues" evidence="1">
    <location>
        <begin position="67"/>
        <end position="81"/>
    </location>
</feature>
<dbReference type="GO" id="GO:0006355">
    <property type="term" value="P:regulation of DNA-templated transcription"/>
    <property type="evidence" value="ECO:0007669"/>
    <property type="project" value="InterPro"/>
</dbReference>
<feature type="region of interest" description="Disordered" evidence="1">
    <location>
        <begin position="356"/>
        <end position="375"/>
    </location>
</feature>
<dbReference type="Proteomes" id="UP001217417">
    <property type="component" value="Unassembled WGS sequence"/>
</dbReference>
<dbReference type="PANTHER" id="PTHR31669:SF302">
    <property type="entry name" value="PROTEIN FAR1-RELATED SEQUENCE"/>
    <property type="match status" value="1"/>
</dbReference>
<dbReference type="RefSeq" id="XP_056042886.1">
    <property type="nucleotide sequence ID" value="XM_056188085.1"/>
</dbReference>
<reference evidence="3" key="1">
    <citation type="submission" date="2023-03" db="EMBL/GenBank/DDBJ databases">
        <title>Near-Complete genome sequence of Lipomyces tetrasporous NRRL Y-64009, an oleaginous yeast capable of growing on lignocellulosic hydrolysates.</title>
        <authorList>
            <consortium name="Lawrence Berkeley National Laboratory"/>
            <person name="Jagtap S.S."/>
            <person name="Liu J.-J."/>
            <person name="Walukiewicz H.E."/>
            <person name="Pangilinan J."/>
            <person name="Lipzen A."/>
            <person name="Ahrendt S."/>
            <person name="Koriabine M."/>
            <person name="Cobaugh K."/>
            <person name="Salamov A."/>
            <person name="Yoshinaga Y."/>
            <person name="Ng V."/>
            <person name="Daum C."/>
            <person name="Grigoriev I.V."/>
            <person name="Slininger P.J."/>
            <person name="Dien B.S."/>
            <person name="Jin Y.-S."/>
            <person name="Rao C.V."/>
        </authorList>
    </citation>
    <scope>NUCLEOTIDE SEQUENCE</scope>
    <source>
        <strain evidence="3">NRRL Y-64009</strain>
    </source>
</reference>
<feature type="domain" description="FAR1" evidence="2">
    <location>
        <begin position="213"/>
        <end position="302"/>
    </location>
</feature>
<evidence type="ECO:0000259" key="2">
    <source>
        <dbReference type="Pfam" id="PF03101"/>
    </source>
</evidence>
<dbReference type="InterPro" id="IPR004330">
    <property type="entry name" value="FAR1_DNA_bnd_dom"/>
</dbReference>
<sequence length="375" mass="42042">MESSPTINRYQAGSDQSVGSSAVTVPEEDAEQGTLAAQRLNRRRFMRVDSDSEREEETVTTIAEEDTAIAEEDTAIAEEDGSPSVVDAPGHASAISESPLDGELQPSQIDPALKLGGPPAERVFGALPSLPGLSFAPLDVQRRQFQQFQLQKSPQPFFWAQSYPFAWTPYRPLQQPAPYPYPYTIPPLPPDANPADPFVGMILNDLEHIHNVFTEYAKRVGFAITKAKSSSARTYQLMCKCHGTPRNTRHLPTIKGEELDGKVRRRDLHSRKTGCEWRARFKMQFNDQWVLTYVGEHNHELEPDMAIRYAENRQTSQQGIELMKALKKTSATYKEIAEVVNATTGSNLLARDVYNRTKDVPRARPMKRGRPSTKS</sequence>
<gene>
    <name evidence="3" type="ORF">POJ06DRAFT_256956</name>
</gene>
<organism evidence="3 4">
    <name type="scientific">Lipomyces tetrasporus</name>
    <dbReference type="NCBI Taxonomy" id="54092"/>
    <lineage>
        <taxon>Eukaryota</taxon>
        <taxon>Fungi</taxon>
        <taxon>Dikarya</taxon>
        <taxon>Ascomycota</taxon>
        <taxon>Saccharomycotina</taxon>
        <taxon>Lipomycetes</taxon>
        <taxon>Lipomycetales</taxon>
        <taxon>Lipomycetaceae</taxon>
        <taxon>Lipomyces</taxon>
    </lineage>
</organism>
<dbReference type="AlphaFoldDB" id="A0AAD7QQI5"/>
<feature type="compositionally biased region" description="Polar residues" evidence="1">
    <location>
        <begin position="1"/>
        <end position="23"/>
    </location>
</feature>
<accession>A0AAD7QQI5</accession>
<dbReference type="GeneID" id="80883251"/>
<dbReference type="InterPro" id="IPR031052">
    <property type="entry name" value="FHY3/FAR1"/>
</dbReference>